<dbReference type="EC" id="2.2.1.2" evidence="4"/>
<evidence type="ECO:0000313" key="4">
    <source>
        <dbReference type="EMBL" id="EOD00008.1"/>
    </source>
</evidence>
<dbReference type="PANTHER" id="PTHR10683:SF36">
    <property type="entry name" value="TRANSALDOLASE"/>
    <property type="match status" value="1"/>
</dbReference>
<dbReference type="STRING" id="1304284.L21TH_1951"/>
<dbReference type="GO" id="GO:0004801">
    <property type="term" value="F:transaldolase activity"/>
    <property type="evidence" value="ECO:0007669"/>
    <property type="project" value="UniProtKB-EC"/>
</dbReference>
<reference evidence="4 5" key="1">
    <citation type="journal article" date="2015" name="Geomicrobiol. J.">
        <title>Caldisalinibacter kiritimatiensis gen. nov., sp. nov., a moderately thermohalophilic thiosulfate-reducing bacterium from a hypersaline microbial mat.</title>
        <authorList>
            <person name="Ben Hania W."/>
            <person name="Joseph M."/>
            <person name="Fiebig A."/>
            <person name="Bunk B."/>
            <person name="Klenk H.-P."/>
            <person name="Fardeau M.-L."/>
            <person name="Spring S."/>
        </authorList>
    </citation>
    <scope>NUCLEOTIDE SEQUENCE [LARGE SCALE GENOMIC DNA]</scope>
    <source>
        <strain evidence="4 5">L21-TH-D2</strain>
    </source>
</reference>
<dbReference type="OrthoDB" id="9807051at2"/>
<keyword evidence="4" id="KW-0808">Transferase</keyword>
<dbReference type="InterPro" id="IPR033919">
    <property type="entry name" value="TSA/FSA_arc/bac"/>
</dbReference>
<name>R1ASA7_9FIRM</name>
<dbReference type="CDD" id="cd00956">
    <property type="entry name" value="Transaldolase_FSA"/>
    <property type="match status" value="1"/>
</dbReference>
<dbReference type="GO" id="GO:0005975">
    <property type="term" value="P:carbohydrate metabolic process"/>
    <property type="evidence" value="ECO:0007669"/>
    <property type="project" value="InterPro"/>
</dbReference>
<dbReference type="EMBL" id="ARZA01000212">
    <property type="protein sequence ID" value="EOD00008.1"/>
    <property type="molecule type" value="Genomic_DNA"/>
</dbReference>
<dbReference type="GO" id="GO:0016832">
    <property type="term" value="F:aldehyde-lyase activity"/>
    <property type="evidence" value="ECO:0007669"/>
    <property type="project" value="InterPro"/>
</dbReference>
<comment type="caution">
    <text evidence="4">The sequence shown here is derived from an EMBL/GenBank/DDBJ whole genome shotgun (WGS) entry which is preliminary data.</text>
</comment>
<protein>
    <submittedName>
        <fullName evidence="4">Transaldolase</fullName>
        <ecNumber evidence="4">2.2.1.2</ecNumber>
    </submittedName>
</protein>
<gene>
    <name evidence="4" type="ORF">L21TH_1951</name>
</gene>
<evidence type="ECO:0000256" key="1">
    <source>
        <dbReference type="ARBA" id="ARBA00004496"/>
    </source>
</evidence>
<dbReference type="FunFam" id="3.20.20.70:FF:000018">
    <property type="entry name" value="Probable transaldolase"/>
    <property type="match status" value="1"/>
</dbReference>
<keyword evidence="3" id="KW-0704">Schiff base</keyword>
<dbReference type="eggNOG" id="COG0176">
    <property type="taxonomic scope" value="Bacteria"/>
</dbReference>
<dbReference type="PANTHER" id="PTHR10683">
    <property type="entry name" value="TRANSALDOLASE"/>
    <property type="match status" value="1"/>
</dbReference>
<accession>R1ASA7</accession>
<organism evidence="4 5">
    <name type="scientific">Caldisalinibacter kiritimatiensis</name>
    <dbReference type="NCBI Taxonomy" id="1304284"/>
    <lineage>
        <taxon>Bacteria</taxon>
        <taxon>Bacillati</taxon>
        <taxon>Bacillota</taxon>
        <taxon>Tissierellia</taxon>
        <taxon>Tissierellales</taxon>
        <taxon>Thermohalobacteraceae</taxon>
        <taxon>Caldisalinibacter</taxon>
    </lineage>
</organism>
<evidence type="ECO:0000256" key="2">
    <source>
        <dbReference type="ARBA" id="ARBA00022490"/>
    </source>
</evidence>
<dbReference type="PATRIC" id="fig|1304284.3.peg.1917"/>
<proteinExistence type="predicted"/>
<dbReference type="SUPFAM" id="SSF51569">
    <property type="entry name" value="Aldolase"/>
    <property type="match status" value="1"/>
</dbReference>
<dbReference type="NCBIfam" id="NF009299">
    <property type="entry name" value="PRK12656.1"/>
    <property type="match status" value="1"/>
</dbReference>
<dbReference type="InterPro" id="IPR013785">
    <property type="entry name" value="Aldolase_TIM"/>
</dbReference>
<keyword evidence="5" id="KW-1185">Reference proteome</keyword>
<dbReference type="PROSITE" id="PS01054">
    <property type="entry name" value="TRANSALDOLASE_1"/>
    <property type="match status" value="1"/>
</dbReference>
<dbReference type="InterPro" id="IPR018225">
    <property type="entry name" value="Transaldolase_AS"/>
</dbReference>
<comment type="subcellular location">
    <subcellularLocation>
        <location evidence="1">Cytoplasm</location>
    </subcellularLocation>
</comment>
<dbReference type="Gene3D" id="3.20.20.70">
    <property type="entry name" value="Aldolase class I"/>
    <property type="match status" value="1"/>
</dbReference>
<dbReference type="RefSeq" id="WP_006314947.1">
    <property type="nucleotide sequence ID" value="NZ_ARZA01000212.1"/>
</dbReference>
<sequence>MLYILDTANINEIKRVLDMYPLDGITTNPTIISKERRDFKELLSEIRNAIGERMLHVQTLGTEAQDIVKEGEYLTKLLGRNTYIKVPVIPEGIKAMKILKAKGINITATAVFTPQQALVAAKSGADFVAPYVNRLDNISGDGVRVVLGIIELFNKFNVSTKVIAASFKNVQQVHKVSLAGAHAVTISPDIYDNLVKFPLTEASVEKFIKDWESVYGKGKLTVDT</sequence>
<evidence type="ECO:0000256" key="3">
    <source>
        <dbReference type="ARBA" id="ARBA00023270"/>
    </source>
</evidence>
<dbReference type="GO" id="GO:0005737">
    <property type="term" value="C:cytoplasm"/>
    <property type="evidence" value="ECO:0007669"/>
    <property type="project" value="UniProtKB-SubCell"/>
</dbReference>
<dbReference type="Pfam" id="PF00923">
    <property type="entry name" value="TAL_FSA"/>
    <property type="match status" value="1"/>
</dbReference>
<dbReference type="Proteomes" id="UP000013378">
    <property type="component" value="Unassembled WGS sequence"/>
</dbReference>
<keyword evidence="2" id="KW-0963">Cytoplasm</keyword>
<evidence type="ECO:0000313" key="5">
    <source>
        <dbReference type="Proteomes" id="UP000013378"/>
    </source>
</evidence>
<dbReference type="AlphaFoldDB" id="R1ASA7"/>
<dbReference type="InterPro" id="IPR001585">
    <property type="entry name" value="TAL/FSA"/>
</dbReference>